<dbReference type="RefSeq" id="WP_284052183.1">
    <property type="nucleotide sequence ID" value="NZ_JAGRQC010000001.1"/>
</dbReference>
<evidence type="ECO:0000313" key="2">
    <source>
        <dbReference type="EMBL" id="MBR0550886.1"/>
    </source>
</evidence>
<dbReference type="AlphaFoldDB" id="A0A8T4IF41"/>
<protein>
    <submittedName>
        <fullName evidence="2">Uncharacterized protein</fullName>
    </submittedName>
</protein>
<dbReference type="Proteomes" id="UP000676996">
    <property type="component" value="Unassembled WGS sequence"/>
</dbReference>
<proteinExistence type="predicted"/>
<evidence type="ECO:0000313" key="3">
    <source>
        <dbReference type="Proteomes" id="UP000676996"/>
    </source>
</evidence>
<keyword evidence="3" id="KW-1185">Reference proteome</keyword>
<feature type="region of interest" description="Disordered" evidence="1">
    <location>
        <begin position="1"/>
        <end position="25"/>
    </location>
</feature>
<comment type="caution">
    <text evidence="2">The sequence shown here is derived from an EMBL/GenBank/DDBJ whole genome shotgun (WGS) entry which is preliminary data.</text>
</comment>
<accession>A0A8T4IF41</accession>
<gene>
    <name evidence="2" type="ORF">J7S20_00030</name>
</gene>
<name>A0A8T4IF41_9SPHN</name>
<sequence>MAFTDEEKRRWHDEKLSRERRPEPGYRSEPIAICIHCQNPFGINEGVISGEVALCDLCNGD</sequence>
<organism evidence="2 3">
    <name type="scientific">Stakelama marina</name>
    <dbReference type="NCBI Taxonomy" id="2826939"/>
    <lineage>
        <taxon>Bacteria</taxon>
        <taxon>Pseudomonadati</taxon>
        <taxon>Pseudomonadota</taxon>
        <taxon>Alphaproteobacteria</taxon>
        <taxon>Sphingomonadales</taxon>
        <taxon>Sphingomonadaceae</taxon>
        <taxon>Stakelama</taxon>
    </lineage>
</organism>
<dbReference type="EMBL" id="JAGRQC010000001">
    <property type="protein sequence ID" value="MBR0550886.1"/>
    <property type="molecule type" value="Genomic_DNA"/>
</dbReference>
<reference evidence="2" key="1">
    <citation type="submission" date="2021-04" db="EMBL/GenBank/DDBJ databases">
        <title>Ouciella asimina sp. nov., isolated from the surface seawater in the hydrothermal field of Okinawa Trough.</title>
        <authorList>
            <person name="Shuang W."/>
        </authorList>
    </citation>
    <scope>NUCLEOTIDE SEQUENCE</scope>
    <source>
        <strain evidence="2">LXI357</strain>
    </source>
</reference>
<evidence type="ECO:0000256" key="1">
    <source>
        <dbReference type="SAM" id="MobiDB-lite"/>
    </source>
</evidence>